<feature type="compositionally biased region" description="Basic residues" evidence="2">
    <location>
        <begin position="198"/>
        <end position="207"/>
    </location>
</feature>
<comment type="caution">
    <text evidence="3">The sequence shown here is derived from an EMBL/GenBank/DDBJ whole genome shotgun (WGS) entry which is preliminary data.</text>
</comment>
<feature type="compositionally biased region" description="Acidic residues" evidence="2">
    <location>
        <begin position="539"/>
        <end position="554"/>
    </location>
</feature>
<sequence length="783" mass="87961">MADIADCETVRYRRRLDRTPEKEFEKLPDSEKKLMSAMRGALENCRTRIVGMKDDLDEKEATLEAERTRRKEAEERLKQFLVDPYPSPKVNSELRQRLPRAKKSDPLLDQRDSESTEDAEDEETTAKSKSSRTHAKSSGSPGGGVRKKKKVRRALNFQSPSANHSFKTSRDFPDGRGETSYTSTEEEEEKNLPQSKPRSSHSKGRGRHSSEYSTAPPPLFSPLHYPHYTPGGAGYQGGQYVSPFYRPLSLTPWSSMSSMPYSPLFSPREGQATPQQTRIPQSRSFPLLNGEHVSGLGPSVHFDEGAAKPMHASADSGLNSAASPHRASKPSQSAAAAESSNQSSTCAPQTSTGQKPMMPSELHSQSASSLSSHYGLPSTLGRPTEGGSTGGFQASFPNIALPLYGAPPLASGLSTPYTDPSARTVAYLHEEIARLKETNKQLTESLSSKTQEIEMLKLQILAEAPNDATLDTDGVRKFAELMQEVRAAEKKREETMTSRITQLEQDREQIMRDIENMPQKDNVEEKRSGRRLQLKDLSSESESDTEDSEEEEEQESRKPNKREKFRPAPIPNPDAGRVASLKDALKELEKRQQRELQIYREELQVTMQQRDEALDQLQTEREKSQKQQLRMPAQREQILMAKISALQREKDRADATARQLKDEQVERHLFVSLHKALFPDSALNHNDQTTHTADTKLKAKLVDDDNDDDIMETKLKDDKEDNQLLEQLRLANQEKAVLQMKCEELQAECSKEKDGKDKLERLNGVLRKKLIAVSTGTQHAQEE</sequence>
<feature type="compositionally biased region" description="Polar residues" evidence="2">
    <location>
        <begin position="156"/>
        <end position="166"/>
    </location>
</feature>
<evidence type="ECO:0000256" key="1">
    <source>
        <dbReference type="SAM" id="Coils"/>
    </source>
</evidence>
<feature type="compositionally biased region" description="Low complexity" evidence="2">
    <location>
        <begin position="329"/>
        <end position="344"/>
    </location>
</feature>
<feature type="coiled-coil region" evidence="1">
    <location>
        <begin position="425"/>
        <end position="498"/>
    </location>
</feature>
<feature type="compositionally biased region" description="Low complexity" evidence="2">
    <location>
        <begin position="360"/>
        <end position="378"/>
    </location>
</feature>
<organism evidence="3 4">
    <name type="scientific">Littorina saxatilis</name>
    <dbReference type="NCBI Taxonomy" id="31220"/>
    <lineage>
        <taxon>Eukaryota</taxon>
        <taxon>Metazoa</taxon>
        <taxon>Spiralia</taxon>
        <taxon>Lophotrochozoa</taxon>
        <taxon>Mollusca</taxon>
        <taxon>Gastropoda</taxon>
        <taxon>Caenogastropoda</taxon>
        <taxon>Littorinimorpha</taxon>
        <taxon>Littorinoidea</taxon>
        <taxon>Littorinidae</taxon>
        <taxon>Littorina</taxon>
    </lineage>
</organism>
<name>A0AAN9AYD1_9CAEN</name>
<reference evidence="3 4" key="1">
    <citation type="submission" date="2024-02" db="EMBL/GenBank/DDBJ databases">
        <title>Chromosome-scale genome assembly of the rough periwinkle Littorina saxatilis.</title>
        <authorList>
            <person name="De Jode A."/>
            <person name="Faria R."/>
            <person name="Formenti G."/>
            <person name="Sims Y."/>
            <person name="Smith T.P."/>
            <person name="Tracey A."/>
            <person name="Wood J.M.D."/>
            <person name="Zagrodzka Z.B."/>
            <person name="Johannesson K."/>
            <person name="Butlin R.K."/>
            <person name="Leder E.H."/>
        </authorList>
    </citation>
    <scope>NUCLEOTIDE SEQUENCE [LARGE SCALE GENOMIC DNA]</scope>
    <source>
        <strain evidence="3">Snail1</strain>
        <tissue evidence="3">Muscle</tissue>
    </source>
</reference>
<keyword evidence="1" id="KW-0175">Coiled coil</keyword>
<protein>
    <submittedName>
        <fullName evidence="3">Uncharacterized protein</fullName>
    </submittedName>
</protein>
<evidence type="ECO:0000256" key="2">
    <source>
        <dbReference type="SAM" id="MobiDB-lite"/>
    </source>
</evidence>
<feature type="compositionally biased region" description="Low complexity" evidence="2">
    <location>
        <begin position="256"/>
        <end position="267"/>
    </location>
</feature>
<feature type="region of interest" description="Disordered" evidence="2">
    <location>
        <begin position="78"/>
        <end position="241"/>
    </location>
</feature>
<feature type="region of interest" description="Disordered" evidence="2">
    <location>
        <begin position="256"/>
        <end position="393"/>
    </location>
</feature>
<feature type="compositionally biased region" description="Polar residues" evidence="2">
    <location>
        <begin position="272"/>
        <end position="284"/>
    </location>
</feature>
<feature type="region of interest" description="Disordered" evidence="2">
    <location>
        <begin position="513"/>
        <end position="586"/>
    </location>
</feature>
<feature type="coiled-coil region" evidence="1">
    <location>
        <begin position="728"/>
        <end position="762"/>
    </location>
</feature>
<proteinExistence type="predicted"/>
<feature type="compositionally biased region" description="Basic and acidic residues" evidence="2">
    <location>
        <begin position="92"/>
        <end position="114"/>
    </location>
</feature>
<dbReference type="EMBL" id="JBAMIC010000018">
    <property type="protein sequence ID" value="KAK7095294.1"/>
    <property type="molecule type" value="Genomic_DNA"/>
</dbReference>
<feature type="compositionally biased region" description="Basic and acidic residues" evidence="2">
    <location>
        <begin position="168"/>
        <end position="177"/>
    </location>
</feature>
<dbReference type="Proteomes" id="UP001374579">
    <property type="component" value="Unassembled WGS sequence"/>
</dbReference>
<keyword evidence="4" id="KW-1185">Reference proteome</keyword>
<evidence type="ECO:0000313" key="4">
    <source>
        <dbReference type="Proteomes" id="UP001374579"/>
    </source>
</evidence>
<gene>
    <name evidence="3" type="ORF">V1264_006723</name>
</gene>
<evidence type="ECO:0000313" key="3">
    <source>
        <dbReference type="EMBL" id="KAK7095294.1"/>
    </source>
</evidence>
<feature type="compositionally biased region" description="Polar residues" evidence="2">
    <location>
        <begin position="345"/>
        <end position="354"/>
    </location>
</feature>
<dbReference type="AlphaFoldDB" id="A0AAN9AYD1"/>
<accession>A0AAN9AYD1</accession>
<feature type="compositionally biased region" description="Basic and acidic residues" evidence="2">
    <location>
        <begin position="521"/>
        <end position="538"/>
    </location>
</feature>